<proteinExistence type="predicted"/>
<dbReference type="EMBL" id="FNST01000002">
    <property type="protein sequence ID" value="SEC97558.1"/>
    <property type="molecule type" value="Genomic_DNA"/>
</dbReference>
<gene>
    <name evidence="1" type="ORF">SAMN04490356_6320</name>
</gene>
<name>A0A1H4WXV8_STRMJ</name>
<dbReference type="AlphaFoldDB" id="A0A1H4WXV8"/>
<evidence type="ECO:0008006" key="3">
    <source>
        <dbReference type="Google" id="ProtNLM"/>
    </source>
</evidence>
<evidence type="ECO:0000313" key="1">
    <source>
        <dbReference type="EMBL" id="SEC97558.1"/>
    </source>
</evidence>
<accession>A0A1H4WXV8</accession>
<dbReference type="Proteomes" id="UP000198609">
    <property type="component" value="Unassembled WGS sequence"/>
</dbReference>
<sequence>MQRACATRNFQEIFRLVNRRTGSSHAAMAAAIGKMTSSRVSDIIRGVRGVRSQQVIERISDGFGIPGEMLGLPKRPWEGSPNDIDGTTNTGTTVEAVTDSQAKARTQYVQENPGSLDLLAVAELRQQVQTLDARYVTEPSTALIAEIGQHLGQLAYWHTHTTTYAVRRDLYAAQAEASTLMGQLVWDASGRTDHDTPRAYFAQAAEAARELHDPVAEGLALLRTSFVSLYGEKNPRTGLEIAQRSADTVENTSHVLAGLAVLHTAEAYAMLQQRRDCEKALRNAEWHFSQVSTNDAGVSLFSPGQFGRLTGSCFLFLNETTRAQTVLEDTAKELREGSKSHAIALGNLTLAYIRQRKVDEAAGTLGKAIDVVERNRGGGGLNLIFQAGRELQPWRAVPAVHELNDRLLNLIASA</sequence>
<organism evidence="1 2">
    <name type="scientific">Streptomyces melanosporofaciens</name>
    <dbReference type="NCBI Taxonomy" id="67327"/>
    <lineage>
        <taxon>Bacteria</taxon>
        <taxon>Bacillati</taxon>
        <taxon>Actinomycetota</taxon>
        <taxon>Actinomycetes</taxon>
        <taxon>Kitasatosporales</taxon>
        <taxon>Streptomycetaceae</taxon>
        <taxon>Streptomyces</taxon>
        <taxon>Streptomyces violaceusniger group</taxon>
    </lineage>
</organism>
<reference evidence="2" key="1">
    <citation type="submission" date="2016-10" db="EMBL/GenBank/DDBJ databases">
        <authorList>
            <person name="Varghese N."/>
            <person name="Submissions S."/>
        </authorList>
    </citation>
    <scope>NUCLEOTIDE SEQUENCE [LARGE SCALE GENOMIC DNA]</scope>
    <source>
        <strain evidence="2">DSM 40318</strain>
    </source>
</reference>
<protein>
    <recommendedName>
        <fullName evidence="3">HTH cro/C1-type domain-containing protein</fullName>
    </recommendedName>
</protein>
<evidence type="ECO:0000313" key="2">
    <source>
        <dbReference type="Proteomes" id="UP000198609"/>
    </source>
</evidence>
<keyword evidence="2" id="KW-1185">Reference proteome</keyword>